<evidence type="ECO:0000256" key="2">
    <source>
        <dbReference type="SAM" id="Phobius"/>
    </source>
</evidence>
<feature type="transmembrane region" description="Helical" evidence="2">
    <location>
        <begin position="567"/>
        <end position="584"/>
    </location>
</feature>
<dbReference type="PANTHER" id="PTHR42470">
    <property type="entry name" value="VAST DOMAIN-CONTAINING PROTEIN"/>
    <property type="match status" value="1"/>
</dbReference>
<proteinExistence type="predicted"/>
<evidence type="ECO:0000259" key="3">
    <source>
        <dbReference type="Pfam" id="PF25545"/>
    </source>
</evidence>
<keyword evidence="5" id="KW-1185">Reference proteome</keyword>
<name>A0A0D2HBE7_9EURO</name>
<evidence type="ECO:0000313" key="5">
    <source>
        <dbReference type="Proteomes" id="UP000053617"/>
    </source>
</evidence>
<dbReference type="PANTHER" id="PTHR42470:SF2">
    <property type="match status" value="1"/>
</dbReference>
<dbReference type="EMBL" id="KN847476">
    <property type="protein sequence ID" value="KIX07763.1"/>
    <property type="molecule type" value="Genomic_DNA"/>
</dbReference>
<dbReference type="InterPro" id="IPR057684">
    <property type="entry name" value="DUF7924"/>
</dbReference>
<dbReference type="GeneID" id="25290488"/>
<keyword evidence="2" id="KW-0812">Transmembrane</keyword>
<dbReference type="Pfam" id="PF25545">
    <property type="entry name" value="DUF7924"/>
    <property type="match status" value="1"/>
</dbReference>
<feature type="region of interest" description="Disordered" evidence="1">
    <location>
        <begin position="484"/>
        <end position="512"/>
    </location>
</feature>
<dbReference type="VEuPathDB" id="FungiDB:Z518_02417"/>
<evidence type="ECO:0000256" key="1">
    <source>
        <dbReference type="SAM" id="MobiDB-lite"/>
    </source>
</evidence>
<dbReference type="AlphaFoldDB" id="A0A0D2HBE7"/>
<dbReference type="HOGENOM" id="CLU_458577_0_0_1"/>
<evidence type="ECO:0000313" key="4">
    <source>
        <dbReference type="EMBL" id="KIX07763.1"/>
    </source>
</evidence>
<keyword evidence="2" id="KW-0472">Membrane</keyword>
<feature type="compositionally biased region" description="Polar residues" evidence="1">
    <location>
        <begin position="484"/>
        <end position="496"/>
    </location>
</feature>
<organism evidence="4 5">
    <name type="scientific">Rhinocladiella mackenziei CBS 650.93</name>
    <dbReference type="NCBI Taxonomy" id="1442369"/>
    <lineage>
        <taxon>Eukaryota</taxon>
        <taxon>Fungi</taxon>
        <taxon>Dikarya</taxon>
        <taxon>Ascomycota</taxon>
        <taxon>Pezizomycotina</taxon>
        <taxon>Eurotiomycetes</taxon>
        <taxon>Chaetothyriomycetidae</taxon>
        <taxon>Chaetothyriales</taxon>
        <taxon>Herpotrichiellaceae</taxon>
        <taxon>Rhinocladiella</taxon>
    </lineage>
</organism>
<dbReference type="STRING" id="1442369.A0A0D2HBE7"/>
<sequence>METSSPLLDTTVSIVRAIDGSHLGWSDFRTTVLGAFRIVLTETIQLSDLSRPFSDRLKPCLQNLTRFTKQEREWRSQLASGQGFGSTIVFPPNVLPPISSNRSLHRCLAPKLNREALPPRAVKAQESLFELPAPRPGLLTGFATAAFNERELSILPNCASGTGTIVDFESGCVSPGTTTYCPFLVFERMNITSEDAVQSAKNQCAIAGAHCIRALQLLFRRCTGPRPVFERPVSFSCAIDNPTALIHYHYVDTDGRYCMSEISRFNLDDSESFFEFQGWIEAIEEWGSAYLLPVIKIALRQLLKSNGTPPISPMPSLSLSIDTAAGSEELLMKILRTTFGSIKWKCDGEYETPMNSSVAHCGTPVGARKIRTLALSPTSPIDALSAVSGPTTPFSVWRMKPDWGTKSPIARRHPLSPLKLHADFPESPCRRATLSPCTPPPEAPYSSKSPMLVLQKRVDLAMDEIQELRALVQSLQSELQLKNSQLNSSRQKQEQVLQELPDDSLRTPTPTKHVDWDRELELPSERKGSGAIVWSSRVFFCQSLGASTMAMICLLFLSSCVIMGHNMWESVFCLATILVNLFVAR</sequence>
<feature type="domain" description="DUF7924" evidence="3">
    <location>
        <begin position="127"/>
        <end position="288"/>
    </location>
</feature>
<keyword evidence="2" id="KW-1133">Transmembrane helix</keyword>
<dbReference type="OrthoDB" id="4137298at2759"/>
<dbReference type="RefSeq" id="XP_013274899.1">
    <property type="nucleotide sequence ID" value="XM_013419445.1"/>
</dbReference>
<feature type="region of interest" description="Disordered" evidence="1">
    <location>
        <begin position="429"/>
        <end position="448"/>
    </location>
</feature>
<accession>A0A0D2HBE7</accession>
<gene>
    <name evidence="4" type="ORF">Z518_02417</name>
</gene>
<protein>
    <recommendedName>
        <fullName evidence="3">DUF7924 domain-containing protein</fullName>
    </recommendedName>
</protein>
<dbReference type="Proteomes" id="UP000053617">
    <property type="component" value="Unassembled WGS sequence"/>
</dbReference>
<reference evidence="4 5" key="1">
    <citation type="submission" date="2015-01" db="EMBL/GenBank/DDBJ databases">
        <title>The Genome Sequence of Rhinocladiella mackenzie CBS 650.93.</title>
        <authorList>
            <consortium name="The Broad Institute Genomics Platform"/>
            <person name="Cuomo C."/>
            <person name="de Hoog S."/>
            <person name="Gorbushina A."/>
            <person name="Stielow B."/>
            <person name="Teixiera M."/>
            <person name="Abouelleil A."/>
            <person name="Chapman S.B."/>
            <person name="Priest M."/>
            <person name="Young S.K."/>
            <person name="Wortman J."/>
            <person name="Nusbaum C."/>
            <person name="Birren B."/>
        </authorList>
    </citation>
    <scope>NUCLEOTIDE SEQUENCE [LARGE SCALE GENOMIC DNA]</scope>
    <source>
        <strain evidence="4 5">CBS 650.93</strain>
    </source>
</reference>